<gene>
    <name evidence="6" type="ORF">BST83_06375</name>
</gene>
<dbReference type="SUPFAM" id="SSF69593">
    <property type="entry name" value="Glycerol-3-phosphate (1)-acyltransferase"/>
    <property type="match status" value="1"/>
</dbReference>
<evidence type="ECO:0000259" key="5">
    <source>
        <dbReference type="SMART" id="SM00563"/>
    </source>
</evidence>
<proteinExistence type="predicted"/>
<keyword evidence="4" id="KW-0472">Membrane</keyword>
<dbReference type="Proteomes" id="UP000239522">
    <property type="component" value="Unassembled WGS sequence"/>
</dbReference>
<dbReference type="PANTHER" id="PTHR10434">
    <property type="entry name" value="1-ACYL-SN-GLYCEROL-3-PHOSPHATE ACYLTRANSFERASE"/>
    <property type="match status" value="1"/>
</dbReference>
<keyword evidence="3" id="KW-0012">Acyltransferase</keyword>
<dbReference type="RefSeq" id="WP_104809065.1">
    <property type="nucleotide sequence ID" value="NZ_MQUA01000013.1"/>
</dbReference>
<evidence type="ECO:0000256" key="4">
    <source>
        <dbReference type="SAM" id="Phobius"/>
    </source>
</evidence>
<sequence length="247" mass="28563">MKIIITICRWIIAFSITLLTGGVALVFVLISYGKLRNRCVTYIIKPASRFILWVIGFRGCYPPLDKFPKHQVLYTFNHNAEQDIYLLTALGLQNVRFLLSEKTLIYIPLVISALATGTFYIPQKKHSKRRLQFFKKTTTFLKETNYSIAASSEGVHPHFHGIAPFNRGIYHMALEAKIPIVPMFIYVPEENNMTAFKYAKKGTLKIELMQEISTKEWTLENLDTHINEVRNLFVKRFNELNPTNKTT</sequence>
<keyword evidence="4" id="KW-1133">Transmembrane helix</keyword>
<dbReference type="SMART" id="SM00563">
    <property type="entry name" value="PlsC"/>
    <property type="match status" value="1"/>
</dbReference>
<dbReference type="OrthoDB" id="9803035at2"/>
<comment type="caution">
    <text evidence="6">The sequence shown here is derived from an EMBL/GenBank/DDBJ whole genome shotgun (WGS) entry which is preliminary data.</text>
</comment>
<feature type="transmembrane region" description="Helical" evidence="4">
    <location>
        <begin position="7"/>
        <end position="32"/>
    </location>
</feature>
<keyword evidence="7" id="KW-1185">Reference proteome</keyword>
<protein>
    <recommendedName>
        <fullName evidence="5">Phospholipid/glycerol acyltransferase domain-containing protein</fullName>
    </recommendedName>
</protein>
<dbReference type="AlphaFoldDB" id="A0A2S7KW02"/>
<feature type="domain" description="Phospholipid/glycerol acyltransferase" evidence="5">
    <location>
        <begin position="72"/>
        <end position="188"/>
    </location>
</feature>
<keyword evidence="4" id="KW-0812">Transmembrane</keyword>
<reference evidence="6 7" key="1">
    <citation type="submission" date="2016-11" db="EMBL/GenBank/DDBJ databases">
        <title>Trade-off between light-utilization and light-protection in marine flavobacteria.</title>
        <authorList>
            <person name="Kumagai Y."/>
        </authorList>
    </citation>
    <scope>NUCLEOTIDE SEQUENCE [LARGE SCALE GENOMIC DNA]</scope>
    <source>
        <strain evidence="6 7">ATCC 700397</strain>
    </source>
</reference>
<dbReference type="GO" id="GO:0006654">
    <property type="term" value="P:phosphatidic acid biosynthetic process"/>
    <property type="evidence" value="ECO:0007669"/>
    <property type="project" value="TreeGrafter"/>
</dbReference>
<accession>A0A2S7KW02</accession>
<feature type="transmembrane region" description="Helical" evidence="4">
    <location>
        <begin position="103"/>
        <end position="121"/>
    </location>
</feature>
<evidence type="ECO:0000256" key="1">
    <source>
        <dbReference type="ARBA" id="ARBA00005189"/>
    </source>
</evidence>
<dbReference type="GO" id="GO:0003841">
    <property type="term" value="F:1-acylglycerol-3-phosphate O-acyltransferase activity"/>
    <property type="evidence" value="ECO:0007669"/>
    <property type="project" value="TreeGrafter"/>
</dbReference>
<organism evidence="6 7">
    <name type="scientific">Polaribacter filamentus</name>
    <dbReference type="NCBI Taxonomy" id="53483"/>
    <lineage>
        <taxon>Bacteria</taxon>
        <taxon>Pseudomonadati</taxon>
        <taxon>Bacteroidota</taxon>
        <taxon>Flavobacteriia</taxon>
        <taxon>Flavobacteriales</taxon>
        <taxon>Flavobacteriaceae</taxon>
    </lineage>
</organism>
<comment type="pathway">
    <text evidence="1">Lipid metabolism.</text>
</comment>
<dbReference type="EMBL" id="MQUA01000013">
    <property type="protein sequence ID" value="PQB06819.1"/>
    <property type="molecule type" value="Genomic_DNA"/>
</dbReference>
<evidence type="ECO:0000313" key="7">
    <source>
        <dbReference type="Proteomes" id="UP000239522"/>
    </source>
</evidence>
<dbReference type="InterPro" id="IPR002123">
    <property type="entry name" value="Plipid/glycerol_acylTrfase"/>
</dbReference>
<dbReference type="Pfam" id="PF01553">
    <property type="entry name" value="Acyltransferase"/>
    <property type="match status" value="1"/>
</dbReference>
<evidence type="ECO:0000256" key="2">
    <source>
        <dbReference type="ARBA" id="ARBA00022679"/>
    </source>
</evidence>
<evidence type="ECO:0000256" key="3">
    <source>
        <dbReference type="ARBA" id="ARBA00023315"/>
    </source>
</evidence>
<evidence type="ECO:0000313" key="6">
    <source>
        <dbReference type="EMBL" id="PQB06819.1"/>
    </source>
</evidence>
<name>A0A2S7KW02_9FLAO</name>
<keyword evidence="2" id="KW-0808">Transferase</keyword>
<dbReference type="PANTHER" id="PTHR10434:SF11">
    <property type="entry name" value="1-ACYL-SN-GLYCEROL-3-PHOSPHATE ACYLTRANSFERASE"/>
    <property type="match status" value="1"/>
</dbReference>